<reference evidence="4 5" key="1">
    <citation type="journal article" date="2019" name="Nat. Ecol. Evol.">
        <title>Megaphylogeny resolves global patterns of mushroom evolution.</title>
        <authorList>
            <person name="Varga T."/>
            <person name="Krizsan K."/>
            <person name="Foldi C."/>
            <person name="Dima B."/>
            <person name="Sanchez-Garcia M."/>
            <person name="Sanchez-Ramirez S."/>
            <person name="Szollosi G.J."/>
            <person name="Szarkandi J.G."/>
            <person name="Papp V."/>
            <person name="Albert L."/>
            <person name="Andreopoulos W."/>
            <person name="Angelini C."/>
            <person name="Antonin V."/>
            <person name="Barry K.W."/>
            <person name="Bougher N.L."/>
            <person name="Buchanan P."/>
            <person name="Buyck B."/>
            <person name="Bense V."/>
            <person name="Catcheside P."/>
            <person name="Chovatia M."/>
            <person name="Cooper J."/>
            <person name="Damon W."/>
            <person name="Desjardin D."/>
            <person name="Finy P."/>
            <person name="Geml J."/>
            <person name="Haridas S."/>
            <person name="Hughes K."/>
            <person name="Justo A."/>
            <person name="Karasinski D."/>
            <person name="Kautmanova I."/>
            <person name="Kiss B."/>
            <person name="Kocsube S."/>
            <person name="Kotiranta H."/>
            <person name="LaButti K.M."/>
            <person name="Lechner B.E."/>
            <person name="Liimatainen K."/>
            <person name="Lipzen A."/>
            <person name="Lukacs Z."/>
            <person name="Mihaltcheva S."/>
            <person name="Morgado L.N."/>
            <person name="Niskanen T."/>
            <person name="Noordeloos M.E."/>
            <person name="Ohm R.A."/>
            <person name="Ortiz-Santana B."/>
            <person name="Ovrebo C."/>
            <person name="Racz N."/>
            <person name="Riley R."/>
            <person name="Savchenko A."/>
            <person name="Shiryaev A."/>
            <person name="Soop K."/>
            <person name="Spirin V."/>
            <person name="Szebenyi C."/>
            <person name="Tomsovsky M."/>
            <person name="Tulloss R.E."/>
            <person name="Uehling J."/>
            <person name="Grigoriev I.V."/>
            <person name="Vagvolgyi C."/>
            <person name="Papp T."/>
            <person name="Martin F.M."/>
            <person name="Miettinen O."/>
            <person name="Hibbett D.S."/>
            <person name="Nagy L.G."/>
        </authorList>
    </citation>
    <scope>NUCLEOTIDE SEQUENCE [LARGE SCALE GENOMIC DNA]</scope>
    <source>
        <strain evidence="4 5">CBS 309.79</strain>
    </source>
</reference>
<evidence type="ECO:0000313" key="5">
    <source>
        <dbReference type="Proteomes" id="UP000305067"/>
    </source>
</evidence>
<dbReference type="CDD" id="cd00161">
    <property type="entry name" value="beta-trefoil_Ricin-like"/>
    <property type="match status" value="1"/>
</dbReference>
<feature type="chain" id="PRO_5022922925" evidence="2">
    <location>
        <begin position="21"/>
        <end position="407"/>
    </location>
</feature>
<evidence type="ECO:0000256" key="1">
    <source>
        <dbReference type="SAM" id="MobiDB-lite"/>
    </source>
</evidence>
<dbReference type="InterPro" id="IPR035992">
    <property type="entry name" value="Ricin_B-like_lectins"/>
</dbReference>
<evidence type="ECO:0000256" key="2">
    <source>
        <dbReference type="SAM" id="SignalP"/>
    </source>
</evidence>
<proteinExistence type="predicted"/>
<feature type="signal peptide" evidence="2">
    <location>
        <begin position="1"/>
        <end position="20"/>
    </location>
</feature>
<dbReference type="EMBL" id="ML178833">
    <property type="protein sequence ID" value="TFK99595.1"/>
    <property type="molecule type" value="Genomic_DNA"/>
</dbReference>
<keyword evidence="2" id="KW-0732">Signal</keyword>
<dbReference type="AlphaFoldDB" id="A0A5C3QC03"/>
<dbReference type="Pfam" id="PF00652">
    <property type="entry name" value="Ricin_B_lectin"/>
    <property type="match status" value="1"/>
</dbReference>
<dbReference type="SUPFAM" id="SSF50370">
    <property type="entry name" value="Ricin B-like lectins"/>
    <property type="match status" value="1"/>
</dbReference>
<feature type="domain" description="Ricin B lectin" evidence="3">
    <location>
        <begin position="27"/>
        <end position="156"/>
    </location>
</feature>
<dbReference type="Gene3D" id="2.80.10.50">
    <property type="match status" value="2"/>
</dbReference>
<accession>A0A5C3QC03</accession>
<dbReference type="Proteomes" id="UP000305067">
    <property type="component" value="Unassembled WGS sequence"/>
</dbReference>
<feature type="compositionally biased region" description="Low complexity" evidence="1">
    <location>
        <begin position="369"/>
        <end position="378"/>
    </location>
</feature>
<dbReference type="InterPro" id="IPR000772">
    <property type="entry name" value="Ricin_B_lectin"/>
</dbReference>
<evidence type="ECO:0000259" key="3">
    <source>
        <dbReference type="SMART" id="SM00458"/>
    </source>
</evidence>
<feature type="compositionally biased region" description="Polar residues" evidence="1">
    <location>
        <begin position="379"/>
        <end position="389"/>
    </location>
</feature>
<evidence type="ECO:0000313" key="4">
    <source>
        <dbReference type="EMBL" id="TFK99595.1"/>
    </source>
</evidence>
<dbReference type="SMART" id="SM00458">
    <property type="entry name" value="RICIN"/>
    <property type="match status" value="1"/>
</dbReference>
<keyword evidence="5" id="KW-1185">Reference proteome</keyword>
<dbReference type="OrthoDB" id="2564904at2759"/>
<dbReference type="STRING" id="1884261.A0A5C3QC03"/>
<dbReference type="PROSITE" id="PS50231">
    <property type="entry name" value="RICIN_B_LECTIN"/>
    <property type="match status" value="1"/>
</dbReference>
<organism evidence="4 5">
    <name type="scientific">Pterulicium gracile</name>
    <dbReference type="NCBI Taxonomy" id="1884261"/>
    <lineage>
        <taxon>Eukaryota</taxon>
        <taxon>Fungi</taxon>
        <taxon>Dikarya</taxon>
        <taxon>Basidiomycota</taxon>
        <taxon>Agaricomycotina</taxon>
        <taxon>Agaricomycetes</taxon>
        <taxon>Agaricomycetidae</taxon>
        <taxon>Agaricales</taxon>
        <taxon>Pleurotineae</taxon>
        <taxon>Pterulaceae</taxon>
        <taxon>Pterulicium</taxon>
    </lineage>
</organism>
<gene>
    <name evidence="4" type="ORF">BDV98DRAFT_571223</name>
</gene>
<protein>
    <submittedName>
        <fullName evidence="4">Macrofage activating glyco protein</fullName>
    </submittedName>
</protein>
<name>A0A5C3QC03_9AGAR</name>
<sequence length="407" mass="44125">MKSAISFSAALAAFFAVVDAQAPPQLGTVLIQTGLDPSKCLTVKSNTDGAAVVIRTCTNTESQRWTFGNSQVRVFGDKCLDVPEGQDANGVKLQIWTCSAQGNNQKWFYDKWGFNLQWMGNRGKCLDMTNNNLKDGANVQISQCTWGPANQIWNAGHDVNSLPEKTQNGQFGTNNCGTGSSQTSNCQTAWINSIDDFCIWSPHAPNSVIGDTEREGIAWCTKAGRGTRTIPDGTLQGVHWVETDKYVQVTGVGDFTKTNIRAGDDGGEFDPHGADANGNPIGGLLYGNTFRPNMQYHEWTNFMSHNQFCIRACFGPDATKYCEHIYDVMGCWWNIPASYSANVFESCKGAVGQPMGIYGTSTWSQGIKPTPAAHPAPASSNCVTQPTVTSTPLRKRAVSFGSPDAEL</sequence>
<feature type="region of interest" description="Disordered" evidence="1">
    <location>
        <begin position="369"/>
        <end position="389"/>
    </location>
</feature>